<sequence>MTDIVKPTDIDALPPEPLPTDPPAEFNTKAFNLVAALKNLVNQTNTATANVWNNSKAAHERAVTAGASASDAAGSSGLASSRAVEAAASAEQASGYASTAATAAGNANASWSQMQKLYLGIKSTPPTTDNQGQPLQDGAWYTNETNDFWYWWKGGAWKIGVGDLSSVDYTTQVVNKPQTLAAVGIADMTAARNELSAPSKTGGGASGTWPISISGNAATATSATTAGSATTANGASAGWTSAAVNANTSSDGNTAMTVRNNSGSGDTGLAAFALLCQGAYGIKVKLRADGYFGIGGWSRTAWSWYSDPSGNMTASGNVTAYSDPRLKDDVTTIEDALAIIERLDGVRFTWNNKTKLIGRPGKRDIGLLADQVEDVLPELVSLSIPDADNDGEQWRTVAYDKLGPVLVQAVKQLSARVKQLESEQ</sequence>
<dbReference type="RefSeq" id="WP_187596756.1">
    <property type="nucleotide sequence ID" value="NZ_CP060714.1"/>
</dbReference>
<dbReference type="KEGG" id="drg:H9K76_18410"/>
<protein>
    <submittedName>
        <fullName evidence="3">Tail fiber domain-containing protein</fullName>
    </submittedName>
</protein>
<evidence type="ECO:0000259" key="2">
    <source>
        <dbReference type="PROSITE" id="PS51688"/>
    </source>
</evidence>
<dbReference type="InterPro" id="IPR030392">
    <property type="entry name" value="S74_ICA"/>
</dbReference>
<evidence type="ECO:0000313" key="4">
    <source>
        <dbReference type="Proteomes" id="UP000515811"/>
    </source>
</evidence>
<dbReference type="AlphaFoldDB" id="A0A7G9RLL5"/>
<organism evidence="3 4">
    <name type="scientific">Diaphorobacter ruginosibacter</name>
    <dbReference type="NCBI Taxonomy" id="1715720"/>
    <lineage>
        <taxon>Bacteria</taxon>
        <taxon>Pseudomonadati</taxon>
        <taxon>Pseudomonadota</taxon>
        <taxon>Betaproteobacteria</taxon>
        <taxon>Burkholderiales</taxon>
        <taxon>Comamonadaceae</taxon>
        <taxon>Diaphorobacter</taxon>
    </lineage>
</organism>
<reference evidence="3 4" key="1">
    <citation type="submission" date="2020-08" db="EMBL/GenBank/DDBJ databases">
        <title>Genome sequence of Diaphorobacter ruginosibacter DSM 27467T.</title>
        <authorList>
            <person name="Hyun D.-W."/>
            <person name="Bae J.-W."/>
        </authorList>
    </citation>
    <scope>NUCLEOTIDE SEQUENCE [LARGE SCALE GENOMIC DNA]</scope>
    <source>
        <strain evidence="3 4">DSM 27467</strain>
    </source>
</reference>
<accession>A0A7G9RLL5</accession>
<dbReference type="PROSITE" id="PS51688">
    <property type="entry name" value="ICA"/>
    <property type="match status" value="1"/>
</dbReference>
<proteinExistence type="predicted"/>
<dbReference type="Pfam" id="PF13884">
    <property type="entry name" value="Peptidase_S74"/>
    <property type="match status" value="1"/>
</dbReference>
<evidence type="ECO:0000313" key="3">
    <source>
        <dbReference type="EMBL" id="QNN56490.1"/>
    </source>
</evidence>
<feature type="domain" description="Peptidase S74" evidence="2">
    <location>
        <begin position="322"/>
        <end position="424"/>
    </location>
</feature>
<name>A0A7G9RLL5_9BURK</name>
<gene>
    <name evidence="3" type="ORF">H9K76_18410</name>
</gene>
<dbReference type="Proteomes" id="UP000515811">
    <property type="component" value="Chromosome"/>
</dbReference>
<dbReference type="EMBL" id="CP060714">
    <property type="protein sequence ID" value="QNN56490.1"/>
    <property type="molecule type" value="Genomic_DNA"/>
</dbReference>
<feature type="region of interest" description="Disordered" evidence="1">
    <location>
        <begin position="1"/>
        <end position="24"/>
    </location>
</feature>
<evidence type="ECO:0000256" key="1">
    <source>
        <dbReference type="SAM" id="MobiDB-lite"/>
    </source>
</evidence>
<keyword evidence="4" id="KW-1185">Reference proteome</keyword>